<evidence type="ECO:0000313" key="11">
    <source>
        <dbReference type="Proteomes" id="UP001566132"/>
    </source>
</evidence>
<dbReference type="InterPro" id="IPR030378">
    <property type="entry name" value="G_CP_dom"/>
</dbReference>
<proteinExistence type="predicted"/>
<dbReference type="Pfam" id="PF08701">
    <property type="entry name" value="GN3L_Grn1"/>
    <property type="match status" value="1"/>
</dbReference>
<evidence type="ECO:0000256" key="4">
    <source>
        <dbReference type="ARBA" id="ARBA00023134"/>
    </source>
</evidence>
<accession>A0ABD1ELG3</accession>
<comment type="subcellular location">
    <subcellularLocation>
        <location evidence="1">Nucleus</location>
    </subcellularLocation>
</comment>
<comment type="caution">
    <text evidence="10">The sequence shown here is derived from an EMBL/GenBank/DDBJ whole genome shotgun (WGS) entry which is preliminary data.</text>
</comment>
<organism evidence="10 11">
    <name type="scientific">Hypothenemus hampei</name>
    <name type="common">Coffee berry borer</name>
    <dbReference type="NCBI Taxonomy" id="57062"/>
    <lineage>
        <taxon>Eukaryota</taxon>
        <taxon>Metazoa</taxon>
        <taxon>Ecdysozoa</taxon>
        <taxon>Arthropoda</taxon>
        <taxon>Hexapoda</taxon>
        <taxon>Insecta</taxon>
        <taxon>Pterygota</taxon>
        <taxon>Neoptera</taxon>
        <taxon>Endopterygota</taxon>
        <taxon>Coleoptera</taxon>
        <taxon>Polyphaga</taxon>
        <taxon>Cucujiformia</taxon>
        <taxon>Curculionidae</taxon>
        <taxon>Scolytinae</taxon>
        <taxon>Hypothenemus</taxon>
    </lineage>
</organism>
<evidence type="ECO:0000256" key="8">
    <source>
        <dbReference type="SAM" id="MobiDB-lite"/>
    </source>
</evidence>
<dbReference type="InterPro" id="IPR006073">
    <property type="entry name" value="GTP-bd"/>
</dbReference>
<dbReference type="FunFam" id="3.40.50.300:FF:000493">
    <property type="entry name" value="Guanine nucleotide-binding protein-like 3-like protein"/>
    <property type="match status" value="1"/>
</dbReference>
<evidence type="ECO:0000256" key="6">
    <source>
        <dbReference type="ARBA" id="ARBA00069022"/>
    </source>
</evidence>
<feature type="compositionally biased region" description="Basic residues" evidence="8">
    <location>
        <begin position="26"/>
        <end position="45"/>
    </location>
</feature>
<dbReference type="AlphaFoldDB" id="A0ABD1ELG3"/>
<evidence type="ECO:0000256" key="2">
    <source>
        <dbReference type="ARBA" id="ARBA00022741"/>
    </source>
</evidence>
<dbReference type="PANTHER" id="PTHR11089:SF30">
    <property type="entry name" value="GUANINE NUCLEOTIDE-BINDING PROTEIN-LIKE 3 HOMOLOG"/>
    <property type="match status" value="1"/>
</dbReference>
<evidence type="ECO:0000256" key="5">
    <source>
        <dbReference type="ARBA" id="ARBA00023242"/>
    </source>
</evidence>
<name>A0ABD1ELG3_HYPHA</name>
<dbReference type="PROSITE" id="PS51721">
    <property type="entry name" value="G_CP"/>
    <property type="match status" value="1"/>
</dbReference>
<dbReference type="CDD" id="cd00882">
    <property type="entry name" value="Ras_like_GTPase"/>
    <property type="match status" value="1"/>
</dbReference>
<feature type="region of interest" description="Disordered" evidence="8">
    <location>
        <begin position="508"/>
        <end position="547"/>
    </location>
</feature>
<evidence type="ECO:0000313" key="10">
    <source>
        <dbReference type="EMBL" id="KAL1497296.1"/>
    </source>
</evidence>
<dbReference type="GO" id="GO:0005730">
    <property type="term" value="C:nucleolus"/>
    <property type="evidence" value="ECO:0007669"/>
    <property type="project" value="UniProtKB-ARBA"/>
</dbReference>
<dbReference type="EMBL" id="JBDJPC010000006">
    <property type="protein sequence ID" value="KAL1497296.1"/>
    <property type="molecule type" value="Genomic_DNA"/>
</dbReference>
<evidence type="ECO:0000256" key="1">
    <source>
        <dbReference type="ARBA" id="ARBA00004123"/>
    </source>
</evidence>
<feature type="compositionally biased region" description="Basic residues" evidence="8">
    <location>
        <begin position="528"/>
        <end position="544"/>
    </location>
</feature>
<protein>
    <recommendedName>
        <fullName evidence="6">Guanine nucleotide-binding protein-like 3 homolog</fullName>
    </recommendedName>
</protein>
<dbReference type="CDD" id="cd04178">
    <property type="entry name" value="Nucleostemin_like"/>
    <property type="match status" value="1"/>
</dbReference>
<dbReference type="InterPro" id="IPR014813">
    <property type="entry name" value="Gnl3_N_dom"/>
</dbReference>
<feature type="compositionally biased region" description="Basic residues" evidence="8">
    <location>
        <begin position="1"/>
        <end position="18"/>
    </location>
</feature>
<feature type="domain" description="CP-type G" evidence="9">
    <location>
        <begin position="141"/>
        <end position="323"/>
    </location>
</feature>
<feature type="coiled-coil region" evidence="7">
    <location>
        <begin position="57"/>
        <end position="95"/>
    </location>
</feature>
<dbReference type="InterPro" id="IPR027417">
    <property type="entry name" value="P-loop_NTPase"/>
</dbReference>
<keyword evidence="3 7" id="KW-0175">Coiled coil</keyword>
<dbReference type="GO" id="GO:0005525">
    <property type="term" value="F:GTP binding"/>
    <property type="evidence" value="ECO:0007669"/>
    <property type="project" value="UniProtKB-KW"/>
</dbReference>
<sequence>MAKNRLKKQSKRQPARQRYKIEKKVRDHNKKMRREAKKNPKKTKPKLIQIPNICPFKEDILKEVEHLKKQKEEEKKALKEQFRLERQKLKEQQKSEIMQGGLESLVLNAQKKDSLHNIFEVDSNETKEFNKNSEQSLKQYYKEFRKVVEAADIILEVVDARDPLGTKCKQVEEAVNKVPGSKRLVLLLNKSDLIPRSNLESWLKYFKKFGPVVAFKSSVQNQNRNLGQRKFNKSEKGLQGSASVGADLVLSLLGNYCRNKGIKTSVTVGVVGLPNVGKSSVINSLKRARVCNVGAAPGVTRAAQVVQLDSKIKLLDSPGIVFASGSDSQASLRNTVKVANLADPFTPANAILQRVSKQQMMDIYDITEYNSPEEFYSLKAARTGRFKKGGVPDSLAAAKSILEDWNSGKIPYYTVPPEEEPSQASYKIVSEMGSDFDLDSMEKMEIDDLNKINQHSNNMVKPFIMDSLGPVDASVEQMEEEVENNALLSENVNVATNKKSQSQKLQKLAKSKNGNPELELEGNQKLNQIKKKQFKKEKKNRARRDKVAQQLSAGLENFTFESTKAVSDEEYNFNDDLSMKN</sequence>
<dbReference type="Proteomes" id="UP001566132">
    <property type="component" value="Unassembled WGS sequence"/>
</dbReference>
<evidence type="ECO:0000259" key="9">
    <source>
        <dbReference type="PROSITE" id="PS51721"/>
    </source>
</evidence>
<dbReference type="PANTHER" id="PTHR11089">
    <property type="entry name" value="GTP-BINDING PROTEIN-RELATED"/>
    <property type="match status" value="1"/>
</dbReference>
<keyword evidence="5" id="KW-0539">Nucleus</keyword>
<dbReference type="SUPFAM" id="SSF52540">
    <property type="entry name" value="P-loop containing nucleoside triphosphate hydrolases"/>
    <property type="match status" value="1"/>
</dbReference>
<dbReference type="PRINTS" id="PR00326">
    <property type="entry name" value="GTP1OBG"/>
</dbReference>
<evidence type="ECO:0000256" key="3">
    <source>
        <dbReference type="ARBA" id="ARBA00023054"/>
    </source>
</evidence>
<keyword evidence="4" id="KW-0342">GTP-binding</keyword>
<evidence type="ECO:0000256" key="7">
    <source>
        <dbReference type="SAM" id="Coils"/>
    </source>
</evidence>
<dbReference type="FunFam" id="1.10.1580.10:FF:000002">
    <property type="entry name" value="Guanine nucleotide-binding protein-like 3 (nucleolar)-like"/>
    <property type="match status" value="1"/>
</dbReference>
<dbReference type="InterPro" id="IPR050755">
    <property type="entry name" value="TRAFAC_YlqF/YawG_RiboMat"/>
</dbReference>
<keyword evidence="2" id="KW-0547">Nucleotide-binding</keyword>
<dbReference type="Gene3D" id="3.40.50.300">
    <property type="entry name" value="P-loop containing nucleotide triphosphate hydrolases"/>
    <property type="match status" value="1"/>
</dbReference>
<dbReference type="Pfam" id="PF01926">
    <property type="entry name" value="MMR_HSR1"/>
    <property type="match status" value="1"/>
</dbReference>
<dbReference type="InterPro" id="IPR023179">
    <property type="entry name" value="GTP-bd_ortho_bundle_sf"/>
</dbReference>
<dbReference type="Gene3D" id="1.10.1580.10">
    <property type="match status" value="1"/>
</dbReference>
<feature type="region of interest" description="Disordered" evidence="8">
    <location>
        <begin position="1"/>
        <end position="49"/>
    </location>
</feature>
<gene>
    <name evidence="10" type="ORF">ABEB36_008284</name>
</gene>
<keyword evidence="11" id="KW-1185">Reference proteome</keyword>
<reference evidence="10 11" key="1">
    <citation type="submission" date="2024-05" db="EMBL/GenBank/DDBJ databases">
        <title>Genetic variation in Jamaican populations of the coffee berry borer (Hypothenemus hampei).</title>
        <authorList>
            <person name="Errbii M."/>
            <person name="Myrie A."/>
        </authorList>
    </citation>
    <scope>NUCLEOTIDE SEQUENCE [LARGE SCALE GENOMIC DNA]</scope>
    <source>
        <strain evidence="10">JA-Hopewell-2020-01-JO</strain>
        <tissue evidence="10">Whole body</tissue>
    </source>
</reference>